<comment type="caution">
    <text evidence="2">The sequence shown here is derived from an EMBL/GenBank/DDBJ whole genome shotgun (WGS) entry which is preliminary data.</text>
</comment>
<organism evidence="2 3">
    <name type="scientific">Candidatus Taylorbacteria bacterium RIFCSPHIGHO2_02_49_25</name>
    <dbReference type="NCBI Taxonomy" id="1802305"/>
    <lineage>
        <taxon>Bacteria</taxon>
        <taxon>Candidatus Tayloriibacteriota</taxon>
    </lineage>
</organism>
<dbReference type="AlphaFoldDB" id="A0A1G2MG21"/>
<dbReference type="CDD" id="cd05403">
    <property type="entry name" value="NT_KNTase_like"/>
    <property type="match status" value="1"/>
</dbReference>
<dbReference type="PANTHER" id="PTHR43852">
    <property type="entry name" value="NUCLEOTIDYLTRANSFERASE"/>
    <property type="match status" value="1"/>
</dbReference>
<reference evidence="2 3" key="1">
    <citation type="journal article" date="2016" name="Nat. Commun.">
        <title>Thousands of microbial genomes shed light on interconnected biogeochemical processes in an aquifer system.</title>
        <authorList>
            <person name="Anantharaman K."/>
            <person name="Brown C.T."/>
            <person name="Hug L.A."/>
            <person name="Sharon I."/>
            <person name="Castelle C.J."/>
            <person name="Probst A.J."/>
            <person name="Thomas B.C."/>
            <person name="Singh A."/>
            <person name="Wilkins M.J."/>
            <person name="Karaoz U."/>
            <person name="Brodie E.L."/>
            <person name="Williams K.H."/>
            <person name="Hubbard S.S."/>
            <person name="Banfield J.F."/>
        </authorList>
    </citation>
    <scope>NUCLEOTIDE SEQUENCE [LARGE SCALE GENOMIC DNA]</scope>
</reference>
<name>A0A1G2MG21_9BACT</name>
<sequence>MEFTEIQRQEIAKMAEKYGLSLVVLFGSQATGKTHAKSDIDIGVAKKTRSFFEEMDVPIIEIENELTDLLRRDDIEIVNLSAVSPALMRSVVEDGKPLYEETSGVFSDWKLFAARIWMETGWLRERQRGNLKAWAKTL</sequence>
<gene>
    <name evidence="2" type="ORF">A2W52_04365</name>
</gene>
<dbReference type="Pfam" id="PF18765">
    <property type="entry name" value="Polbeta"/>
    <property type="match status" value="1"/>
</dbReference>
<dbReference type="InterPro" id="IPR041633">
    <property type="entry name" value="Polbeta"/>
</dbReference>
<dbReference type="EMBL" id="MHRJ01000022">
    <property type="protein sequence ID" value="OHA22654.1"/>
    <property type="molecule type" value="Genomic_DNA"/>
</dbReference>
<evidence type="ECO:0000313" key="3">
    <source>
        <dbReference type="Proteomes" id="UP000176493"/>
    </source>
</evidence>
<dbReference type="NCBIfam" id="NF047752">
    <property type="entry name" value="MntA_antitoxin"/>
    <property type="match status" value="1"/>
</dbReference>
<dbReference type="PANTHER" id="PTHR43852:SF2">
    <property type="entry name" value="PROTEIN ADENYLYLTRANSFERASE MNTA"/>
    <property type="match status" value="1"/>
</dbReference>
<dbReference type="Gene3D" id="3.30.460.10">
    <property type="entry name" value="Beta Polymerase, domain 2"/>
    <property type="match status" value="1"/>
</dbReference>
<dbReference type="SUPFAM" id="SSF81301">
    <property type="entry name" value="Nucleotidyltransferase"/>
    <property type="match status" value="1"/>
</dbReference>
<evidence type="ECO:0000313" key="2">
    <source>
        <dbReference type="EMBL" id="OHA22654.1"/>
    </source>
</evidence>
<dbReference type="Proteomes" id="UP000176493">
    <property type="component" value="Unassembled WGS sequence"/>
</dbReference>
<protein>
    <recommendedName>
        <fullName evidence="1">Polymerase beta nucleotidyltransferase domain-containing protein</fullName>
    </recommendedName>
</protein>
<evidence type="ECO:0000259" key="1">
    <source>
        <dbReference type="Pfam" id="PF18765"/>
    </source>
</evidence>
<accession>A0A1G2MG21</accession>
<dbReference type="InterPro" id="IPR043519">
    <property type="entry name" value="NT_sf"/>
</dbReference>
<proteinExistence type="predicted"/>
<feature type="domain" description="Polymerase beta nucleotidyltransferase" evidence="1">
    <location>
        <begin position="9"/>
        <end position="101"/>
    </location>
</feature>
<dbReference type="InterPro" id="IPR052930">
    <property type="entry name" value="TA_antitoxin_MntA"/>
</dbReference>